<dbReference type="InterPro" id="IPR051120">
    <property type="entry name" value="ABC_AA/LPS_Transport"/>
</dbReference>
<dbReference type="SUPFAM" id="SSF52540">
    <property type="entry name" value="P-loop containing nucleoside triphosphate hydrolases"/>
    <property type="match status" value="1"/>
</dbReference>
<dbReference type="PANTHER" id="PTHR45772">
    <property type="entry name" value="CONSERVED COMPONENT OF ABC TRANSPORTER FOR NATURAL AMINO ACIDS-RELATED"/>
    <property type="match status" value="1"/>
</dbReference>
<sequence>MAAVTLLEARGLTRHFDGLKAVDGVDFDLTEGEIHALIGPNGAGKTTFVSLLSGRIPAQSGTIRFAGRDITRLPAHARVRAGIAYTFQITQIYGALTVFDNVALAVQSRHSHRLSDDAMEALARVGLEGRANQTAGTLSYGHQRLIEVAMGLALKPRLLILDEPTQGLAQGEIESFKDIVRSVVPEATVLLIEHNMDVVMDLAHRITVLNFGQVLATGTPDAIRANKAVQTAYLGG</sequence>
<dbReference type="PROSITE" id="PS50893">
    <property type="entry name" value="ABC_TRANSPORTER_2"/>
    <property type="match status" value="1"/>
</dbReference>
<protein>
    <submittedName>
        <fullName evidence="5">Lipopolysaccharide export system ATP-binding protein LptB</fullName>
        <ecNumber evidence="5">3.6.3.-</ecNumber>
    </submittedName>
</protein>
<dbReference type="GO" id="GO:0005524">
    <property type="term" value="F:ATP binding"/>
    <property type="evidence" value="ECO:0007669"/>
    <property type="project" value="UniProtKB-KW"/>
</dbReference>
<keyword evidence="5" id="KW-0378">Hydrolase</keyword>
<evidence type="ECO:0000256" key="1">
    <source>
        <dbReference type="ARBA" id="ARBA00022448"/>
    </source>
</evidence>
<dbReference type="Pfam" id="PF12399">
    <property type="entry name" value="BCA_ABC_TP_C"/>
    <property type="match status" value="1"/>
</dbReference>
<dbReference type="InterPro" id="IPR003593">
    <property type="entry name" value="AAA+_ATPase"/>
</dbReference>
<dbReference type="EMBL" id="OMOQ01000003">
    <property type="protein sequence ID" value="SPH24515.1"/>
    <property type="molecule type" value="Genomic_DNA"/>
</dbReference>
<dbReference type="CDD" id="cd03219">
    <property type="entry name" value="ABC_Mj1267_LivG_branched"/>
    <property type="match status" value="1"/>
</dbReference>
<evidence type="ECO:0000259" key="4">
    <source>
        <dbReference type="PROSITE" id="PS50893"/>
    </source>
</evidence>
<evidence type="ECO:0000256" key="3">
    <source>
        <dbReference type="ARBA" id="ARBA00022840"/>
    </source>
</evidence>
<feature type="domain" description="ABC transporter" evidence="4">
    <location>
        <begin position="7"/>
        <end position="236"/>
    </location>
</feature>
<dbReference type="Pfam" id="PF00005">
    <property type="entry name" value="ABC_tran"/>
    <property type="match status" value="1"/>
</dbReference>
<dbReference type="InterPro" id="IPR027417">
    <property type="entry name" value="P-loop_NTPase"/>
</dbReference>
<keyword evidence="3 5" id="KW-0067">ATP-binding</keyword>
<dbReference type="GO" id="GO:0016887">
    <property type="term" value="F:ATP hydrolysis activity"/>
    <property type="evidence" value="ECO:0007669"/>
    <property type="project" value="InterPro"/>
</dbReference>
<keyword evidence="1" id="KW-0813">Transport</keyword>
<dbReference type="InterPro" id="IPR032823">
    <property type="entry name" value="BCA_ABC_TP_C"/>
</dbReference>
<keyword evidence="2" id="KW-0547">Nucleotide-binding</keyword>
<organism evidence="5 6">
    <name type="scientific">Albidovulum aquaemixtae</name>
    <dbReference type="NCBI Taxonomy" id="1542388"/>
    <lineage>
        <taxon>Bacteria</taxon>
        <taxon>Pseudomonadati</taxon>
        <taxon>Pseudomonadota</taxon>
        <taxon>Alphaproteobacteria</taxon>
        <taxon>Rhodobacterales</taxon>
        <taxon>Paracoccaceae</taxon>
        <taxon>Albidovulum</taxon>
    </lineage>
</organism>
<accession>A0A2R8BM57</accession>
<evidence type="ECO:0000313" key="6">
    <source>
        <dbReference type="Proteomes" id="UP000244924"/>
    </source>
</evidence>
<dbReference type="EC" id="3.6.3.-" evidence="5"/>
<evidence type="ECO:0000256" key="2">
    <source>
        <dbReference type="ARBA" id="ARBA00022741"/>
    </source>
</evidence>
<dbReference type="Gene3D" id="3.40.50.300">
    <property type="entry name" value="P-loop containing nucleotide triphosphate hydrolases"/>
    <property type="match status" value="1"/>
</dbReference>
<name>A0A2R8BM57_9RHOB</name>
<keyword evidence="6" id="KW-1185">Reference proteome</keyword>
<evidence type="ECO:0000313" key="5">
    <source>
        <dbReference type="EMBL" id="SPH24515.1"/>
    </source>
</evidence>
<dbReference type="InterPro" id="IPR003439">
    <property type="entry name" value="ABC_transporter-like_ATP-bd"/>
</dbReference>
<reference evidence="5 6" key="1">
    <citation type="submission" date="2018-03" db="EMBL/GenBank/DDBJ databases">
        <authorList>
            <person name="Keele B.F."/>
        </authorList>
    </citation>
    <scope>NUCLEOTIDE SEQUENCE [LARGE SCALE GENOMIC DNA]</scope>
    <source>
        <strain evidence="5 6">CECT 8626</strain>
    </source>
</reference>
<gene>
    <name evidence="5" type="primary">lptB_5</name>
    <name evidence="5" type="ORF">DEA8626_03567</name>
</gene>
<dbReference type="AlphaFoldDB" id="A0A2R8BM57"/>
<dbReference type="Proteomes" id="UP000244924">
    <property type="component" value="Unassembled WGS sequence"/>
</dbReference>
<dbReference type="SMART" id="SM00382">
    <property type="entry name" value="AAA"/>
    <property type="match status" value="1"/>
</dbReference>
<dbReference type="GO" id="GO:0005886">
    <property type="term" value="C:plasma membrane"/>
    <property type="evidence" value="ECO:0007669"/>
    <property type="project" value="TreeGrafter"/>
</dbReference>
<proteinExistence type="predicted"/>
<dbReference type="PANTHER" id="PTHR45772:SF9">
    <property type="entry name" value="CONSERVED COMPONENT OF ABC TRANSPORTER FOR NATURAL AMINO ACIDS"/>
    <property type="match status" value="1"/>
</dbReference>